<sequence length="329" mass="35469">MMMSVKLEREPEPGASQAQTPDGDSARDPDGRLRRAATYASVTVAALLIAGKFGAYLSTNSVSILSSLIDSSVDALASVVTLISVARALKPPDFAFRFGHGKAEPLAALIQSAFIVGSALFLGYESLGRLFEPRPVGDISVGLWVMAVAIALTLVLVLFQRWVVRRTASLAIGADSLHYSGDMLLNAAVMVSLLLGHWTGQAFWDPLFGLGIAAFLVWGAVGISRTALDVLMDRELPDGERTRVVDLVNAHPASRGLHDLRTRSTGLGQHIEFHLELDSHLSLLEAHAITDEIESSVRAAFPNADVTIHQEPAGLDDERLDHRLRPRRG</sequence>
<dbReference type="NCBIfam" id="TIGR01297">
    <property type="entry name" value="CDF"/>
    <property type="match status" value="1"/>
</dbReference>
<dbReference type="GO" id="GO:0015341">
    <property type="term" value="F:zinc efflux antiporter activity"/>
    <property type="evidence" value="ECO:0007669"/>
    <property type="project" value="TreeGrafter"/>
</dbReference>
<gene>
    <name evidence="13" type="ORF">FHS74_004537</name>
</gene>
<keyword evidence="5 10" id="KW-0812">Transmembrane</keyword>
<organism evidence="13 14">
    <name type="scientific">Nitrospirillum iridis</name>
    <dbReference type="NCBI Taxonomy" id="765888"/>
    <lineage>
        <taxon>Bacteria</taxon>
        <taxon>Pseudomonadati</taxon>
        <taxon>Pseudomonadota</taxon>
        <taxon>Alphaproteobacteria</taxon>
        <taxon>Rhodospirillales</taxon>
        <taxon>Azospirillaceae</taxon>
        <taxon>Nitrospirillum</taxon>
    </lineage>
</organism>
<dbReference type="SUPFAM" id="SSF160240">
    <property type="entry name" value="Cation efflux protein cytoplasmic domain-like"/>
    <property type="match status" value="1"/>
</dbReference>
<dbReference type="FunFam" id="3.30.70.1350:FF:000002">
    <property type="entry name" value="Ferrous-iron efflux pump FieF"/>
    <property type="match status" value="1"/>
</dbReference>
<evidence type="ECO:0000256" key="8">
    <source>
        <dbReference type="ARBA" id="ARBA00068882"/>
    </source>
</evidence>
<keyword evidence="4" id="KW-1003">Cell membrane</keyword>
<dbReference type="InterPro" id="IPR027470">
    <property type="entry name" value="Cation_efflux_CTD"/>
</dbReference>
<keyword evidence="3" id="KW-0813">Transport</keyword>
<feature type="domain" description="Cation efflux protein transmembrane" evidence="11">
    <location>
        <begin position="40"/>
        <end position="232"/>
    </location>
</feature>
<dbReference type="InterPro" id="IPR027469">
    <property type="entry name" value="Cation_efflux_TMD_sf"/>
</dbReference>
<name>A0A7X0B2R7_9PROT</name>
<evidence type="ECO:0000256" key="6">
    <source>
        <dbReference type="ARBA" id="ARBA00022989"/>
    </source>
</evidence>
<dbReference type="Gene3D" id="3.30.70.1350">
    <property type="entry name" value="Cation efflux protein, cytoplasmic domain"/>
    <property type="match status" value="1"/>
</dbReference>
<feature type="transmembrane region" description="Helical" evidence="10">
    <location>
        <begin position="207"/>
        <end position="228"/>
    </location>
</feature>
<feature type="region of interest" description="Disordered" evidence="9">
    <location>
        <begin position="1"/>
        <end position="31"/>
    </location>
</feature>
<evidence type="ECO:0000313" key="13">
    <source>
        <dbReference type="EMBL" id="MBB6253961.1"/>
    </source>
</evidence>
<evidence type="ECO:0000259" key="11">
    <source>
        <dbReference type="Pfam" id="PF01545"/>
    </source>
</evidence>
<feature type="domain" description="Cation efflux protein cytoplasmic" evidence="12">
    <location>
        <begin position="237"/>
        <end position="312"/>
    </location>
</feature>
<dbReference type="GO" id="GO:0006882">
    <property type="term" value="P:intracellular zinc ion homeostasis"/>
    <property type="evidence" value="ECO:0007669"/>
    <property type="project" value="TreeGrafter"/>
</dbReference>
<dbReference type="Gene3D" id="1.20.1510.10">
    <property type="entry name" value="Cation efflux protein transmembrane domain"/>
    <property type="match status" value="1"/>
</dbReference>
<dbReference type="PANTHER" id="PTHR43840:SF41">
    <property type="entry name" value="CATION-EFFLUX PUMP FIEF"/>
    <property type="match status" value="1"/>
</dbReference>
<accession>A0A7X0B2R7</accession>
<feature type="transmembrane region" description="Helical" evidence="10">
    <location>
        <begin position="106"/>
        <end position="124"/>
    </location>
</feature>
<evidence type="ECO:0000256" key="2">
    <source>
        <dbReference type="ARBA" id="ARBA00008114"/>
    </source>
</evidence>
<evidence type="ECO:0000259" key="12">
    <source>
        <dbReference type="Pfam" id="PF16916"/>
    </source>
</evidence>
<dbReference type="Proteomes" id="UP000539175">
    <property type="component" value="Unassembled WGS sequence"/>
</dbReference>
<evidence type="ECO:0000256" key="3">
    <source>
        <dbReference type="ARBA" id="ARBA00022448"/>
    </source>
</evidence>
<dbReference type="InterPro" id="IPR002524">
    <property type="entry name" value="Cation_efflux"/>
</dbReference>
<feature type="transmembrane region" description="Helical" evidence="10">
    <location>
        <begin position="36"/>
        <end position="58"/>
    </location>
</feature>
<dbReference type="SUPFAM" id="SSF161111">
    <property type="entry name" value="Cation efflux protein transmembrane domain-like"/>
    <property type="match status" value="1"/>
</dbReference>
<dbReference type="Pfam" id="PF16916">
    <property type="entry name" value="ZT_dimer"/>
    <property type="match status" value="1"/>
</dbReference>
<keyword evidence="6 10" id="KW-1133">Transmembrane helix</keyword>
<proteinExistence type="inferred from homology"/>
<dbReference type="EMBL" id="JACIIZ010000014">
    <property type="protein sequence ID" value="MBB6253961.1"/>
    <property type="molecule type" value="Genomic_DNA"/>
</dbReference>
<comment type="similarity">
    <text evidence="2">Belongs to the cation diffusion facilitator (CDF) transporter (TC 2.A.4) family.</text>
</comment>
<evidence type="ECO:0000256" key="7">
    <source>
        <dbReference type="ARBA" id="ARBA00023136"/>
    </source>
</evidence>
<dbReference type="Pfam" id="PF01545">
    <property type="entry name" value="Cation_efflux"/>
    <property type="match status" value="1"/>
</dbReference>
<comment type="caution">
    <text evidence="13">The sequence shown here is derived from an EMBL/GenBank/DDBJ whole genome shotgun (WGS) entry which is preliminary data.</text>
</comment>
<keyword evidence="14" id="KW-1185">Reference proteome</keyword>
<dbReference type="GO" id="GO:0015086">
    <property type="term" value="F:cadmium ion transmembrane transporter activity"/>
    <property type="evidence" value="ECO:0007669"/>
    <property type="project" value="TreeGrafter"/>
</dbReference>
<dbReference type="InterPro" id="IPR036837">
    <property type="entry name" value="Cation_efflux_CTD_sf"/>
</dbReference>
<dbReference type="PANTHER" id="PTHR43840">
    <property type="entry name" value="MITOCHONDRIAL METAL TRANSPORTER 1-RELATED"/>
    <property type="match status" value="1"/>
</dbReference>
<dbReference type="GO" id="GO:0015093">
    <property type="term" value="F:ferrous iron transmembrane transporter activity"/>
    <property type="evidence" value="ECO:0007669"/>
    <property type="project" value="TreeGrafter"/>
</dbReference>
<evidence type="ECO:0000256" key="10">
    <source>
        <dbReference type="SAM" id="Phobius"/>
    </source>
</evidence>
<feature type="compositionally biased region" description="Basic and acidic residues" evidence="9">
    <location>
        <begin position="1"/>
        <end position="12"/>
    </location>
</feature>
<dbReference type="AlphaFoldDB" id="A0A7X0B2R7"/>
<evidence type="ECO:0000256" key="9">
    <source>
        <dbReference type="SAM" id="MobiDB-lite"/>
    </source>
</evidence>
<evidence type="ECO:0000256" key="4">
    <source>
        <dbReference type="ARBA" id="ARBA00022475"/>
    </source>
</evidence>
<protein>
    <recommendedName>
        <fullName evidence="8">Protein p34</fullName>
    </recommendedName>
</protein>
<keyword evidence="7 10" id="KW-0472">Membrane</keyword>
<evidence type="ECO:0000256" key="5">
    <source>
        <dbReference type="ARBA" id="ARBA00022692"/>
    </source>
</evidence>
<dbReference type="InterPro" id="IPR050291">
    <property type="entry name" value="CDF_Transporter"/>
</dbReference>
<reference evidence="13 14" key="1">
    <citation type="submission" date="2020-08" db="EMBL/GenBank/DDBJ databases">
        <title>Genomic Encyclopedia of Type Strains, Phase IV (KMG-IV): sequencing the most valuable type-strain genomes for metagenomic binning, comparative biology and taxonomic classification.</title>
        <authorList>
            <person name="Goeker M."/>
        </authorList>
    </citation>
    <scope>NUCLEOTIDE SEQUENCE [LARGE SCALE GENOMIC DNA]</scope>
    <source>
        <strain evidence="13 14">DSM 22198</strain>
    </source>
</reference>
<evidence type="ECO:0000256" key="1">
    <source>
        <dbReference type="ARBA" id="ARBA00004651"/>
    </source>
</evidence>
<evidence type="ECO:0000313" key="14">
    <source>
        <dbReference type="Proteomes" id="UP000539175"/>
    </source>
</evidence>
<comment type="subcellular location">
    <subcellularLocation>
        <location evidence="1">Cell membrane</location>
        <topology evidence="1">Multi-pass membrane protein</topology>
    </subcellularLocation>
</comment>
<dbReference type="GO" id="GO:0005886">
    <property type="term" value="C:plasma membrane"/>
    <property type="evidence" value="ECO:0007669"/>
    <property type="project" value="UniProtKB-SubCell"/>
</dbReference>
<dbReference type="RefSeq" id="WP_246463301.1">
    <property type="nucleotide sequence ID" value="NZ_JACIIZ010000014.1"/>
</dbReference>
<dbReference type="InterPro" id="IPR058533">
    <property type="entry name" value="Cation_efflux_TM"/>
</dbReference>
<feature type="transmembrane region" description="Helical" evidence="10">
    <location>
        <begin position="144"/>
        <end position="164"/>
    </location>
</feature>